<protein>
    <recommendedName>
        <fullName evidence="8">ABC transmembrane type-1 domain-containing protein</fullName>
    </recommendedName>
</protein>
<evidence type="ECO:0000256" key="7">
    <source>
        <dbReference type="SAM" id="Phobius"/>
    </source>
</evidence>
<dbReference type="PANTHER" id="PTHR43163:SF6">
    <property type="entry name" value="DIPEPTIDE TRANSPORT SYSTEM PERMEASE PROTEIN DPPB-RELATED"/>
    <property type="match status" value="1"/>
</dbReference>
<keyword evidence="6 7" id="KW-0472">Membrane</keyword>
<dbReference type="AlphaFoldDB" id="A0A382CT36"/>
<dbReference type="InterPro" id="IPR000515">
    <property type="entry name" value="MetI-like"/>
</dbReference>
<proteinExistence type="predicted"/>
<evidence type="ECO:0000256" key="2">
    <source>
        <dbReference type="ARBA" id="ARBA00022448"/>
    </source>
</evidence>
<keyword evidence="3" id="KW-1003">Cell membrane</keyword>
<reference evidence="9" key="1">
    <citation type="submission" date="2018-05" db="EMBL/GenBank/DDBJ databases">
        <authorList>
            <person name="Lanie J.A."/>
            <person name="Ng W.-L."/>
            <person name="Kazmierczak K.M."/>
            <person name="Andrzejewski T.M."/>
            <person name="Davidsen T.M."/>
            <person name="Wayne K.J."/>
            <person name="Tettelin H."/>
            <person name="Glass J.I."/>
            <person name="Rusch D."/>
            <person name="Podicherti R."/>
            <person name="Tsui H.-C.T."/>
            <person name="Winkler M.E."/>
        </authorList>
    </citation>
    <scope>NUCLEOTIDE SEQUENCE</scope>
</reference>
<dbReference type="GO" id="GO:0055085">
    <property type="term" value="P:transmembrane transport"/>
    <property type="evidence" value="ECO:0007669"/>
    <property type="project" value="InterPro"/>
</dbReference>
<dbReference type="SUPFAM" id="SSF161098">
    <property type="entry name" value="MetI-like"/>
    <property type="match status" value="1"/>
</dbReference>
<dbReference type="PANTHER" id="PTHR43163">
    <property type="entry name" value="DIPEPTIDE TRANSPORT SYSTEM PERMEASE PROTEIN DPPB-RELATED"/>
    <property type="match status" value="1"/>
</dbReference>
<keyword evidence="5 7" id="KW-1133">Transmembrane helix</keyword>
<sequence length="334" mass="36446">MGFVLKRIAQMVAVIIAATFLAFTAMNTLGDPLFNVVGFHAAVDCDAVLAGEIEDISGQGGTDVGDCEVVEAAREKYHLNDPLPVRYVRWLGDVVQGDLGVSFKNSMPVSTIIGSRIPKSIFLMVVAEIFALVIAVPAAIRAAYKANGVFDKSSTVSSFGFISLPNFALGVILFYLFVVKWQIFPSRYEGDDLFSRLRSTVLPGMTLALPLAATYFRLLRTDLITTLQEDFVLMAKAKGLSDRWIMFRHVLRPSLFSLVTVFGLSTGGLIGGALVVEQIFVIPGLGRTFVEAVIRDDFPLVLGLVTIISSSFIAINFIVDIFYSVIDPRVSRET</sequence>
<evidence type="ECO:0000256" key="3">
    <source>
        <dbReference type="ARBA" id="ARBA00022475"/>
    </source>
</evidence>
<dbReference type="PROSITE" id="PS50928">
    <property type="entry name" value="ABC_TM1"/>
    <property type="match status" value="1"/>
</dbReference>
<evidence type="ECO:0000256" key="4">
    <source>
        <dbReference type="ARBA" id="ARBA00022692"/>
    </source>
</evidence>
<name>A0A382CT36_9ZZZZ</name>
<dbReference type="CDD" id="cd06261">
    <property type="entry name" value="TM_PBP2"/>
    <property type="match status" value="1"/>
</dbReference>
<dbReference type="InterPro" id="IPR035906">
    <property type="entry name" value="MetI-like_sf"/>
</dbReference>
<feature type="transmembrane region" description="Helical" evidence="7">
    <location>
        <begin position="156"/>
        <end position="177"/>
    </location>
</feature>
<dbReference type="EMBL" id="UINC01035777">
    <property type="protein sequence ID" value="SVB28731.1"/>
    <property type="molecule type" value="Genomic_DNA"/>
</dbReference>
<organism evidence="9">
    <name type="scientific">marine metagenome</name>
    <dbReference type="NCBI Taxonomy" id="408172"/>
    <lineage>
        <taxon>unclassified sequences</taxon>
        <taxon>metagenomes</taxon>
        <taxon>ecological metagenomes</taxon>
    </lineage>
</organism>
<dbReference type="Pfam" id="PF00528">
    <property type="entry name" value="BPD_transp_1"/>
    <property type="match status" value="1"/>
</dbReference>
<keyword evidence="2" id="KW-0813">Transport</keyword>
<evidence type="ECO:0000256" key="5">
    <source>
        <dbReference type="ARBA" id="ARBA00022989"/>
    </source>
</evidence>
<feature type="transmembrane region" description="Helical" evidence="7">
    <location>
        <begin position="197"/>
        <end position="218"/>
    </location>
</feature>
<accession>A0A382CT36</accession>
<dbReference type="Gene3D" id="1.10.3720.10">
    <property type="entry name" value="MetI-like"/>
    <property type="match status" value="1"/>
</dbReference>
<evidence type="ECO:0000256" key="6">
    <source>
        <dbReference type="ARBA" id="ARBA00023136"/>
    </source>
</evidence>
<comment type="subcellular location">
    <subcellularLocation>
        <location evidence="1">Cell membrane</location>
        <topology evidence="1">Multi-pass membrane protein</topology>
    </subcellularLocation>
</comment>
<evidence type="ECO:0000256" key="1">
    <source>
        <dbReference type="ARBA" id="ARBA00004651"/>
    </source>
</evidence>
<feature type="domain" description="ABC transmembrane type-1" evidence="8">
    <location>
        <begin position="117"/>
        <end position="323"/>
    </location>
</feature>
<evidence type="ECO:0000259" key="8">
    <source>
        <dbReference type="PROSITE" id="PS50928"/>
    </source>
</evidence>
<evidence type="ECO:0000313" key="9">
    <source>
        <dbReference type="EMBL" id="SVB28731.1"/>
    </source>
</evidence>
<gene>
    <name evidence="9" type="ORF">METZ01_LOCUS181585</name>
</gene>
<dbReference type="GO" id="GO:0005886">
    <property type="term" value="C:plasma membrane"/>
    <property type="evidence" value="ECO:0007669"/>
    <property type="project" value="UniProtKB-SubCell"/>
</dbReference>
<feature type="transmembrane region" description="Helical" evidence="7">
    <location>
        <begin position="121"/>
        <end position="144"/>
    </location>
</feature>
<keyword evidence="4 7" id="KW-0812">Transmembrane</keyword>
<feature type="transmembrane region" description="Helical" evidence="7">
    <location>
        <begin position="300"/>
        <end position="323"/>
    </location>
</feature>
<feature type="transmembrane region" description="Helical" evidence="7">
    <location>
        <begin position="255"/>
        <end position="280"/>
    </location>
</feature>